<dbReference type="EMBL" id="JAQFWQ010000052">
    <property type="protein sequence ID" value="MDA2812512.1"/>
    <property type="molecule type" value="Genomic_DNA"/>
</dbReference>
<dbReference type="RefSeq" id="WP_270687102.1">
    <property type="nucleotide sequence ID" value="NZ_JAQFWQ010000052.1"/>
</dbReference>
<comment type="caution">
    <text evidence="2">The sequence shown here is derived from an EMBL/GenBank/DDBJ whole genome shotgun (WGS) entry which is preliminary data.</text>
</comment>
<name>A0ABT4U6D3_9ACTN</name>
<feature type="region of interest" description="Disordered" evidence="1">
    <location>
        <begin position="1"/>
        <end position="23"/>
    </location>
</feature>
<evidence type="ECO:0000313" key="3">
    <source>
        <dbReference type="Proteomes" id="UP001527866"/>
    </source>
</evidence>
<proteinExistence type="predicted"/>
<keyword evidence="3" id="KW-1185">Reference proteome</keyword>
<dbReference type="Proteomes" id="UP001527866">
    <property type="component" value="Unassembled WGS sequence"/>
</dbReference>
<accession>A0ABT4U6D3</accession>
<sequence>MAGLDGFDPAHHLISRRTPEGGPITLAQAADDWHRRLAKNAGITTAPRQNGYDGIAPDGAVVLSTSWVSQVHGALFKEMDARLAPGRPDVTIGPQAQQLADLLHELAARLRAPLNGQNPAPVRTAAVPVPPSPEPAEGTGFEADLEQLGPRARAAAQSLPSRAQLRAERDFSVAGPAVEAAQRLLAVLDGENSPAWQEPTEGADPAHHLVSEGVSTATMAWEAQSLRGVIDRLPSPRPPHPDEVLEDFETPAEPAGTTRLILMPPATALVTAELLDEYAARVTPGQHIGPLLFDSYPLCAFLRRFDERFQRL</sequence>
<gene>
    <name evidence="2" type="ORF">O4J56_17850</name>
</gene>
<evidence type="ECO:0000313" key="2">
    <source>
        <dbReference type="EMBL" id="MDA2812512.1"/>
    </source>
</evidence>
<evidence type="ECO:0000256" key="1">
    <source>
        <dbReference type="SAM" id="MobiDB-lite"/>
    </source>
</evidence>
<protein>
    <submittedName>
        <fullName evidence="2">Uncharacterized protein</fullName>
    </submittedName>
</protein>
<reference evidence="2 3" key="1">
    <citation type="submission" date="2023-01" db="EMBL/GenBank/DDBJ databases">
        <title>Draft genome sequence of Nocardiopsis sp. RSe5-2 isolated from halophytes.</title>
        <authorList>
            <person name="Duangmal K."/>
            <person name="Chantavorakit T."/>
        </authorList>
    </citation>
    <scope>NUCLEOTIDE SEQUENCE [LARGE SCALE GENOMIC DNA]</scope>
    <source>
        <strain evidence="2 3">RSe5-2</strain>
    </source>
</reference>
<organism evidence="2 3">
    <name type="scientific">Nocardiopsis endophytica</name>
    <dbReference type="NCBI Taxonomy" id="3018445"/>
    <lineage>
        <taxon>Bacteria</taxon>
        <taxon>Bacillati</taxon>
        <taxon>Actinomycetota</taxon>
        <taxon>Actinomycetes</taxon>
        <taxon>Streptosporangiales</taxon>
        <taxon>Nocardiopsidaceae</taxon>
        <taxon>Nocardiopsis</taxon>
    </lineage>
</organism>